<dbReference type="AlphaFoldDB" id="A0A6S6TZK9"/>
<evidence type="ECO:0000259" key="1">
    <source>
        <dbReference type="Pfam" id="PF09820"/>
    </source>
</evidence>
<organism evidence="2">
    <name type="scientific">uncultured Thiotrichaceae bacterium</name>
    <dbReference type="NCBI Taxonomy" id="298394"/>
    <lineage>
        <taxon>Bacteria</taxon>
        <taxon>Pseudomonadati</taxon>
        <taxon>Pseudomonadota</taxon>
        <taxon>Gammaproteobacteria</taxon>
        <taxon>Thiotrichales</taxon>
        <taxon>Thiotrichaceae</taxon>
        <taxon>environmental samples</taxon>
    </lineage>
</organism>
<proteinExistence type="predicted"/>
<evidence type="ECO:0000313" key="2">
    <source>
        <dbReference type="EMBL" id="CAA6821893.1"/>
    </source>
</evidence>
<feature type="domain" description="AAA-ATPase-like" evidence="1">
    <location>
        <begin position="5"/>
        <end position="226"/>
    </location>
</feature>
<dbReference type="InterPro" id="IPR018631">
    <property type="entry name" value="AAA-ATPase-like_dom"/>
</dbReference>
<gene>
    <name evidence="2" type="ORF">HELGO_WM40269</name>
</gene>
<protein>
    <submittedName>
        <fullName evidence="2">PD-(D/E)XK nuclease superfamily protein</fullName>
    </submittedName>
</protein>
<dbReference type="EMBL" id="CACVAT010000362">
    <property type="protein sequence ID" value="CAA6821893.1"/>
    <property type="molecule type" value="Genomic_DNA"/>
</dbReference>
<dbReference type="PANTHER" id="PTHR34825:SF2">
    <property type="entry name" value="AAA-ATPASE-LIKE DOMAIN-CONTAINING PROTEIN"/>
    <property type="match status" value="1"/>
</dbReference>
<dbReference type="InterPro" id="IPR012547">
    <property type="entry name" value="PDDEXK_9"/>
</dbReference>
<sequence length="621" mass="70884">MIKFPYGHSDFHSLRTEGYLYLDRTQHIAELEASGKQLIFLRPRRFGKSLLLSTLENYYDINRVEDFDTLFGDLDIGRNPTSEKNQYMVLRWDFSKVSAQGDTATIRHNLFDHINQTISGFQDDYQSQLRSTINITPHNAIASFDALAQAVASSGYKLYLLIDEYDNFANEVLMQVHNSSQQRYEELVQSEGILKTLFKSIKANASEGKIGRVFTTGISPVVLSDMTSGYNVATNIYLTPKFNALCGISHDELAEITTQVSKTCQQEDGLPATLDTLRTFYNGYRFCSDSQQDCVYNPTLVFYFLRDYQEYCSPPERILDGNLAMDAGKIRYIAGLPNGESIIRQIIDEQPALVLDALEDRFGVEALEDRFGVEALREMQSGQKFMLSLLYYFGVLTISGRSALGELAFGVPNLVIRSLYVEELRKRVLPDAQDGDKVQHLARDFYRTADLQPLAEFMENQYFRVFSNRGYRWSNELTIKTAFLTLLFNDNFYIMDSEPALARGYSDLTLIVRPNMRQYALQDIVLEFKYLSLADVGLSGEVVRGLSREEADRLPVVQAAIQGALVQLRQYRDVLVAKYQEPERLRCLAVVAIGFERVVWEELVVRTRMEEYAGFGLRNLI</sequence>
<dbReference type="Pfam" id="PF09820">
    <property type="entry name" value="AAA-ATPase_like"/>
    <property type="match status" value="1"/>
</dbReference>
<accession>A0A6S6TZK9</accession>
<dbReference type="PANTHER" id="PTHR34825">
    <property type="entry name" value="CONSERVED PROTEIN, WITH A WEAK D-GALACTARATE DEHYDRATASE/ALTRONATE HYDROLASE DOMAIN"/>
    <property type="match status" value="1"/>
</dbReference>
<name>A0A6S6TZK9_9GAMM</name>
<dbReference type="InterPro" id="IPR027417">
    <property type="entry name" value="P-loop_NTPase"/>
</dbReference>
<dbReference type="Pfam" id="PF08011">
    <property type="entry name" value="PDDEXK_9"/>
    <property type="match status" value="1"/>
</dbReference>
<reference evidence="2" key="1">
    <citation type="submission" date="2020-01" db="EMBL/GenBank/DDBJ databases">
        <authorList>
            <person name="Meier V. D."/>
            <person name="Meier V D."/>
        </authorList>
    </citation>
    <scope>NUCLEOTIDE SEQUENCE</scope>
    <source>
        <strain evidence="2">HLG_WM_MAG_09</strain>
    </source>
</reference>
<dbReference type="Gene3D" id="3.40.50.300">
    <property type="entry name" value="P-loop containing nucleotide triphosphate hydrolases"/>
    <property type="match status" value="1"/>
</dbReference>